<dbReference type="HOGENOM" id="CLU_021599_2_0_1"/>
<feature type="region of interest" description="Disordered" evidence="5">
    <location>
        <begin position="486"/>
        <end position="512"/>
    </location>
</feature>
<dbReference type="VEuPathDB" id="FungiDB:Z519_11894"/>
<evidence type="ECO:0000313" key="7">
    <source>
        <dbReference type="EMBL" id="KIW87570.1"/>
    </source>
</evidence>
<evidence type="ECO:0000313" key="8">
    <source>
        <dbReference type="Proteomes" id="UP000053789"/>
    </source>
</evidence>
<keyword evidence="2" id="KW-0238">DNA-binding</keyword>
<keyword evidence="3" id="KW-0804">Transcription</keyword>
<dbReference type="InterPro" id="IPR053178">
    <property type="entry name" value="Osmoadaptation_assoc"/>
</dbReference>
<dbReference type="PANTHER" id="PTHR38111">
    <property type="entry name" value="ZN(2)-C6 FUNGAL-TYPE DOMAIN-CONTAINING PROTEIN-RELATED"/>
    <property type="match status" value="1"/>
</dbReference>
<dbReference type="PROSITE" id="PS00463">
    <property type="entry name" value="ZN2_CY6_FUNGAL_1"/>
    <property type="match status" value="1"/>
</dbReference>
<dbReference type="GO" id="GO:0008270">
    <property type="term" value="F:zinc ion binding"/>
    <property type="evidence" value="ECO:0007669"/>
    <property type="project" value="InterPro"/>
</dbReference>
<dbReference type="InterPro" id="IPR021858">
    <property type="entry name" value="Fun_TF"/>
</dbReference>
<dbReference type="Proteomes" id="UP000053789">
    <property type="component" value="Unassembled WGS sequence"/>
</dbReference>
<dbReference type="SMART" id="SM00066">
    <property type="entry name" value="GAL4"/>
    <property type="match status" value="1"/>
</dbReference>
<dbReference type="GeneID" id="27704822"/>
<feature type="domain" description="Zn(2)-C6 fungal-type" evidence="6">
    <location>
        <begin position="10"/>
        <end position="38"/>
    </location>
</feature>
<keyword evidence="1" id="KW-0805">Transcription regulation</keyword>
<accession>A0A0D2H9M9</accession>
<keyword evidence="8" id="KW-1185">Reference proteome</keyword>
<dbReference type="CDD" id="cd00067">
    <property type="entry name" value="GAL4"/>
    <property type="match status" value="1"/>
</dbReference>
<dbReference type="GO" id="GO:0000981">
    <property type="term" value="F:DNA-binding transcription factor activity, RNA polymerase II-specific"/>
    <property type="evidence" value="ECO:0007669"/>
    <property type="project" value="InterPro"/>
</dbReference>
<dbReference type="InterPro" id="IPR036864">
    <property type="entry name" value="Zn2-C6_fun-type_DNA-bd_sf"/>
</dbReference>
<evidence type="ECO:0000256" key="3">
    <source>
        <dbReference type="ARBA" id="ARBA00023163"/>
    </source>
</evidence>
<reference evidence="7" key="1">
    <citation type="submission" date="2015-01" db="EMBL/GenBank/DDBJ databases">
        <title>The Genome Sequence of Cladophialophora bantiana CBS 173.52.</title>
        <authorList>
            <consortium name="The Broad Institute Genomics Platform"/>
            <person name="Cuomo C."/>
            <person name="de Hoog S."/>
            <person name="Gorbushina A."/>
            <person name="Stielow B."/>
            <person name="Teixiera M."/>
            <person name="Abouelleil A."/>
            <person name="Chapman S.B."/>
            <person name="Priest M."/>
            <person name="Young S.K."/>
            <person name="Wortman J."/>
            <person name="Nusbaum C."/>
            <person name="Birren B."/>
        </authorList>
    </citation>
    <scope>NUCLEOTIDE SEQUENCE [LARGE SCALE GENOMIC DNA]</scope>
    <source>
        <strain evidence="7">CBS 173.52</strain>
    </source>
</reference>
<dbReference type="InterPro" id="IPR001138">
    <property type="entry name" value="Zn2Cys6_DnaBD"/>
</dbReference>
<dbReference type="EMBL" id="KN847003">
    <property type="protein sequence ID" value="KIW87570.1"/>
    <property type="molecule type" value="Genomic_DNA"/>
</dbReference>
<dbReference type="Gene3D" id="4.10.240.10">
    <property type="entry name" value="Zn(2)-C6 fungal-type DNA-binding domain"/>
    <property type="match status" value="1"/>
</dbReference>
<protein>
    <recommendedName>
        <fullName evidence="6">Zn(2)-C6 fungal-type domain-containing protein</fullName>
    </recommendedName>
</protein>
<dbReference type="GO" id="GO:0003677">
    <property type="term" value="F:DNA binding"/>
    <property type="evidence" value="ECO:0007669"/>
    <property type="project" value="UniProtKB-KW"/>
</dbReference>
<dbReference type="Pfam" id="PF00172">
    <property type="entry name" value="Zn_clus"/>
    <property type="match status" value="1"/>
</dbReference>
<evidence type="ECO:0000259" key="6">
    <source>
        <dbReference type="PROSITE" id="PS50048"/>
    </source>
</evidence>
<dbReference type="AlphaFoldDB" id="A0A0D2H9M9"/>
<dbReference type="RefSeq" id="XP_016614239.1">
    <property type="nucleotide sequence ID" value="XM_016769603.1"/>
</dbReference>
<organism evidence="7 8">
    <name type="scientific">Cladophialophora bantiana (strain ATCC 10958 / CBS 173.52 / CDC B-1940 / NIH 8579)</name>
    <name type="common">Xylohypha bantiana</name>
    <dbReference type="NCBI Taxonomy" id="1442370"/>
    <lineage>
        <taxon>Eukaryota</taxon>
        <taxon>Fungi</taxon>
        <taxon>Dikarya</taxon>
        <taxon>Ascomycota</taxon>
        <taxon>Pezizomycotina</taxon>
        <taxon>Eurotiomycetes</taxon>
        <taxon>Chaetothyriomycetidae</taxon>
        <taxon>Chaetothyriales</taxon>
        <taxon>Herpotrichiellaceae</taxon>
        <taxon>Cladophialophora</taxon>
    </lineage>
</organism>
<feature type="compositionally biased region" description="Low complexity" evidence="5">
    <location>
        <begin position="491"/>
        <end position="504"/>
    </location>
</feature>
<keyword evidence="4" id="KW-0539">Nucleus</keyword>
<evidence type="ECO:0000256" key="1">
    <source>
        <dbReference type="ARBA" id="ARBA00023015"/>
    </source>
</evidence>
<evidence type="ECO:0000256" key="4">
    <source>
        <dbReference type="ARBA" id="ARBA00023242"/>
    </source>
</evidence>
<name>A0A0D2H9M9_CLAB1</name>
<evidence type="ECO:0000256" key="5">
    <source>
        <dbReference type="SAM" id="MobiDB-lite"/>
    </source>
</evidence>
<evidence type="ECO:0000256" key="2">
    <source>
        <dbReference type="ARBA" id="ARBA00023125"/>
    </source>
</evidence>
<dbReference type="OrthoDB" id="3525185at2759"/>
<gene>
    <name evidence="7" type="ORF">Z519_11894</name>
</gene>
<dbReference type="PROSITE" id="PS50048">
    <property type="entry name" value="ZN2_CY6_FUNGAL_2"/>
    <property type="match status" value="1"/>
</dbReference>
<sequence length="542" mass="61321">MVGVPGKSKGCSTCRRRKKGCDQKRPICGQCLTSGNICGGYDRERTFILHPASEKVQHAIFIRRTKPSIVSLPGSVNREAVESQCKSLFWDLYMPQGEAACRDDFIIRCGQPMNWTEVIQGVSKQDTSLADAFSALSISRVGQGHRDIRLVHESAKLYGKALKELQLALFDPQRMYSDHVLMACMLLGLYEVFEGPAFNSRSWMAHATGAARLIQLRGPKRHQTWLTHHPFLAARIPTIYAAILQRKATYLATEEWRTVPWEFQHRTYFDRMVDLGILIPGILERFDILRECDSDTASELAQLLDECRDLQTKMNKWRDGTKKGATPRVVEHDPLDQSCYPFTTDLWFENHLFVHARLVYHTCSLALSEVGNEVLQALNLRDQKFLYSIDHASLKELFDAEGQAANVCRCVTYCLQPEMGAWGANIVNFPANLAFAYYQRTGHTAATDWLEKAFRAAKLRGLHVNNVFDVLLPSFRDGDDRVRFSKRESSTESSSDSSVHSPASNQSVASHTFSNHSLSSNATTIFIYEDPSKDYVTNYEPD</sequence>
<dbReference type="Pfam" id="PF11951">
    <property type="entry name" value="Fungal_trans_2"/>
    <property type="match status" value="1"/>
</dbReference>
<proteinExistence type="predicted"/>
<dbReference type="SUPFAM" id="SSF57701">
    <property type="entry name" value="Zn2/Cys6 DNA-binding domain"/>
    <property type="match status" value="1"/>
</dbReference>